<comment type="caution">
    <text evidence="1">The sequence shown here is derived from an EMBL/GenBank/DDBJ whole genome shotgun (WGS) entry which is preliminary data.</text>
</comment>
<feature type="non-terminal residue" evidence="1">
    <location>
        <position position="1"/>
    </location>
</feature>
<reference evidence="1 2" key="1">
    <citation type="submission" date="2021-06" db="EMBL/GenBank/DDBJ databases">
        <authorList>
            <person name="Kallberg Y."/>
            <person name="Tangrot J."/>
            <person name="Rosling A."/>
        </authorList>
    </citation>
    <scope>NUCLEOTIDE SEQUENCE [LARGE SCALE GENOMIC DNA]</scope>
    <source>
        <strain evidence="1 2">120-4 pot B 10/14</strain>
    </source>
</reference>
<protein>
    <submittedName>
        <fullName evidence="1">31152_t:CDS:1</fullName>
    </submittedName>
</protein>
<evidence type="ECO:0000313" key="2">
    <source>
        <dbReference type="Proteomes" id="UP000789901"/>
    </source>
</evidence>
<organism evidence="1 2">
    <name type="scientific">Gigaspora margarita</name>
    <dbReference type="NCBI Taxonomy" id="4874"/>
    <lineage>
        <taxon>Eukaryota</taxon>
        <taxon>Fungi</taxon>
        <taxon>Fungi incertae sedis</taxon>
        <taxon>Mucoromycota</taxon>
        <taxon>Glomeromycotina</taxon>
        <taxon>Glomeromycetes</taxon>
        <taxon>Diversisporales</taxon>
        <taxon>Gigasporaceae</taxon>
        <taxon>Gigaspora</taxon>
    </lineage>
</organism>
<dbReference type="Proteomes" id="UP000789901">
    <property type="component" value="Unassembled WGS sequence"/>
</dbReference>
<dbReference type="EMBL" id="CAJVQB010078573">
    <property type="protein sequence ID" value="CAG8845190.1"/>
    <property type="molecule type" value="Genomic_DNA"/>
</dbReference>
<proteinExistence type="predicted"/>
<feature type="non-terminal residue" evidence="1">
    <location>
        <position position="69"/>
    </location>
</feature>
<keyword evidence="2" id="KW-1185">Reference proteome</keyword>
<evidence type="ECO:0000313" key="1">
    <source>
        <dbReference type="EMBL" id="CAG8845190.1"/>
    </source>
</evidence>
<gene>
    <name evidence="1" type="ORF">GMARGA_LOCUS37501</name>
</gene>
<sequence length="69" mass="7805">MPDLPSDSKYLIEKVGKKLEAIPSLLSDISQKSEDVLLLYKQTNKEMKKVRVQDHTFTSQLTRAGVSNL</sequence>
<accession>A0ABN7X1I4</accession>
<name>A0ABN7X1I4_GIGMA</name>